<accession>A0A225VVR9</accession>
<proteinExistence type="predicted"/>
<protein>
    <submittedName>
        <fullName evidence="1">Uncharacterized protein</fullName>
    </submittedName>
</protein>
<gene>
    <name evidence="1" type="ORF">PHMEG_00018370</name>
</gene>
<name>A0A225VVR9_9STRA</name>
<dbReference type="AlphaFoldDB" id="A0A225VVR9"/>
<evidence type="ECO:0000313" key="2">
    <source>
        <dbReference type="Proteomes" id="UP000198211"/>
    </source>
</evidence>
<evidence type="ECO:0000313" key="1">
    <source>
        <dbReference type="EMBL" id="OWZ08998.1"/>
    </source>
</evidence>
<reference evidence="2" key="1">
    <citation type="submission" date="2017-03" db="EMBL/GenBank/DDBJ databases">
        <title>Phytopthora megakarya and P. palmivora, two closely related causual agents of cacao black pod achieved similar genome size and gene model numbers by different mechanisms.</title>
        <authorList>
            <person name="Ali S."/>
            <person name="Shao J."/>
            <person name="Larry D.J."/>
            <person name="Kronmiller B."/>
            <person name="Shen D."/>
            <person name="Strem M.D."/>
            <person name="Melnick R.L."/>
            <person name="Guiltinan M.J."/>
            <person name="Tyler B.M."/>
            <person name="Meinhardt L.W."/>
            <person name="Bailey B.A."/>
        </authorList>
    </citation>
    <scope>NUCLEOTIDE SEQUENCE [LARGE SCALE GENOMIC DNA]</scope>
    <source>
        <strain evidence="2">zdho120</strain>
    </source>
</reference>
<keyword evidence="2" id="KW-1185">Reference proteome</keyword>
<comment type="caution">
    <text evidence="1">The sequence shown here is derived from an EMBL/GenBank/DDBJ whole genome shotgun (WGS) entry which is preliminary data.</text>
</comment>
<sequence>MDRLSLSCAKNKKRSTNARRIYFTKQDHGNIDVARDVQASLSPEIDLENLKSVIRYDPEF</sequence>
<organism evidence="1 2">
    <name type="scientific">Phytophthora megakarya</name>
    <dbReference type="NCBI Taxonomy" id="4795"/>
    <lineage>
        <taxon>Eukaryota</taxon>
        <taxon>Sar</taxon>
        <taxon>Stramenopiles</taxon>
        <taxon>Oomycota</taxon>
        <taxon>Peronosporomycetes</taxon>
        <taxon>Peronosporales</taxon>
        <taxon>Peronosporaceae</taxon>
        <taxon>Phytophthora</taxon>
    </lineage>
</organism>
<dbReference type="Proteomes" id="UP000198211">
    <property type="component" value="Unassembled WGS sequence"/>
</dbReference>
<dbReference type="EMBL" id="NBNE01002950">
    <property type="protein sequence ID" value="OWZ08998.1"/>
    <property type="molecule type" value="Genomic_DNA"/>
</dbReference>